<reference evidence="5 6" key="1">
    <citation type="submission" date="2014-07" db="EMBL/GenBank/DDBJ databases">
        <title>Draft genome sequence of Thalassospira xianhensis P-4 (MCCC 1A02616).</title>
        <authorList>
            <person name="Lai Q."/>
            <person name="Shao Z."/>
        </authorList>
    </citation>
    <scope>NUCLEOTIDE SEQUENCE [LARGE SCALE GENOMIC DNA]</scope>
    <source>
        <strain evidence="5 6">MCCC 1A02616</strain>
    </source>
</reference>
<sequence>METRYEKLERPRRLPDEIAARLTRQIDDGAIKPGDKLPTEQALANDFGVARTVVREAISQLKSDGIINSRQGVGAFVADSGTRTVFRIGEACFAKRKELAQILQLRTSNEAEAAFLAAAHRNEADLDAMNDQITIMRESLEKSGATNGERRYEAERQLYRNIARASGNGFFVDFLGMLDGRIDQSLRSVAIKNMIAVESRKEVLAEHEAVFEAIVEQDAEAARIAARTHFANAATRLISRANLADV</sequence>
<dbReference type="PANTHER" id="PTHR43537:SF5">
    <property type="entry name" value="UXU OPERON TRANSCRIPTIONAL REGULATOR"/>
    <property type="match status" value="1"/>
</dbReference>
<dbReference type="InterPro" id="IPR036390">
    <property type="entry name" value="WH_DNA-bd_sf"/>
</dbReference>
<evidence type="ECO:0000256" key="3">
    <source>
        <dbReference type="ARBA" id="ARBA00023163"/>
    </source>
</evidence>
<dbReference type="SMART" id="SM00345">
    <property type="entry name" value="HTH_GNTR"/>
    <property type="match status" value="1"/>
</dbReference>
<evidence type="ECO:0000256" key="1">
    <source>
        <dbReference type="ARBA" id="ARBA00023015"/>
    </source>
</evidence>
<dbReference type="Gene3D" id="1.20.120.530">
    <property type="entry name" value="GntR ligand-binding domain-like"/>
    <property type="match status" value="1"/>
</dbReference>
<keyword evidence="3" id="KW-0804">Transcription</keyword>
<proteinExistence type="predicted"/>
<keyword evidence="2" id="KW-0238">DNA-binding</keyword>
<dbReference type="InterPro" id="IPR011711">
    <property type="entry name" value="GntR_C"/>
</dbReference>
<dbReference type="GO" id="GO:0003700">
    <property type="term" value="F:DNA-binding transcription factor activity"/>
    <property type="evidence" value="ECO:0007669"/>
    <property type="project" value="InterPro"/>
</dbReference>
<dbReference type="EMBL" id="JPWA01000028">
    <property type="protein sequence ID" value="RCK04527.1"/>
    <property type="molecule type" value="Genomic_DNA"/>
</dbReference>
<dbReference type="Gene3D" id="1.10.10.10">
    <property type="entry name" value="Winged helix-like DNA-binding domain superfamily/Winged helix DNA-binding domain"/>
    <property type="match status" value="1"/>
</dbReference>
<dbReference type="SUPFAM" id="SSF48008">
    <property type="entry name" value="GntR ligand-binding domain-like"/>
    <property type="match status" value="1"/>
</dbReference>
<comment type="caution">
    <text evidence="5">The sequence shown here is derived from an EMBL/GenBank/DDBJ whole genome shotgun (WGS) entry which is preliminary data.</text>
</comment>
<dbReference type="SUPFAM" id="SSF46785">
    <property type="entry name" value="Winged helix' DNA-binding domain"/>
    <property type="match status" value="1"/>
</dbReference>
<keyword evidence="6" id="KW-1185">Reference proteome</keyword>
<dbReference type="InterPro" id="IPR036388">
    <property type="entry name" value="WH-like_DNA-bd_sf"/>
</dbReference>
<protein>
    <recommendedName>
        <fullName evidence="4">HTH gntR-type domain-containing protein</fullName>
    </recommendedName>
</protein>
<gene>
    <name evidence="5" type="ORF">TH5_19195</name>
</gene>
<dbReference type="CDD" id="cd07377">
    <property type="entry name" value="WHTH_GntR"/>
    <property type="match status" value="1"/>
</dbReference>
<name>A0A367U887_9PROT</name>
<dbReference type="AlphaFoldDB" id="A0A367U887"/>
<accession>A0A367U887</accession>
<dbReference type="PANTHER" id="PTHR43537">
    <property type="entry name" value="TRANSCRIPTIONAL REGULATOR, GNTR FAMILY"/>
    <property type="match status" value="1"/>
</dbReference>
<dbReference type="PROSITE" id="PS50949">
    <property type="entry name" value="HTH_GNTR"/>
    <property type="match status" value="1"/>
</dbReference>
<dbReference type="PRINTS" id="PR00035">
    <property type="entry name" value="HTHGNTR"/>
</dbReference>
<organism evidence="5 6">
    <name type="scientific">Thalassospira xianhensis MCCC 1A02616</name>
    <dbReference type="NCBI Taxonomy" id="1177929"/>
    <lineage>
        <taxon>Bacteria</taxon>
        <taxon>Pseudomonadati</taxon>
        <taxon>Pseudomonadota</taxon>
        <taxon>Alphaproteobacteria</taxon>
        <taxon>Rhodospirillales</taxon>
        <taxon>Thalassospiraceae</taxon>
        <taxon>Thalassospira</taxon>
    </lineage>
</organism>
<dbReference type="Pfam" id="PF07729">
    <property type="entry name" value="FCD"/>
    <property type="match status" value="1"/>
</dbReference>
<evidence type="ECO:0000313" key="6">
    <source>
        <dbReference type="Proteomes" id="UP000252419"/>
    </source>
</evidence>
<feature type="domain" description="HTH gntR-type" evidence="4">
    <location>
        <begin position="12"/>
        <end position="80"/>
    </location>
</feature>
<dbReference type="InterPro" id="IPR008920">
    <property type="entry name" value="TF_FadR/GntR_C"/>
</dbReference>
<evidence type="ECO:0000259" key="4">
    <source>
        <dbReference type="PROSITE" id="PS50949"/>
    </source>
</evidence>
<keyword evidence="1" id="KW-0805">Transcription regulation</keyword>
<dbReference type="RefSeq" id="WP_114123154.1">
    <property type="nucleotide sequence ID" value="NZ_JPWA01000028.1"/>
</dbReference>
<dbReference type="GO" id="GO:0003677">
    <property type="term" value="F:DNA binding"/>
    <property type="evidence" value="ECO:0007669"/>
    <property type="project" value="UniProtKB-KW"/>
</dbReference>
<dbReference type="Pfam" id="PF00392">
    <property type="entry name" value="GntR"/>
    <property type="match status" value="1"/>
</dbReference>
<dbReference type="SMART" id="SM00895">
    <property type="entry name" value="FCD"/>
    <property type="match status" value="1"/>
</dbReference>
<evidence type="ECO:0000313" key="5">
    <source>
        <dbReference type="EMBL" id="RCK04527.1"/>
    </source>
</evidence>
<dbReference type="InterPro" id="IPR000524">
    <property type="entry name" value="Tscrpt_reg_HTH_GntR"/>
</dbReference>
<dbReference type="Proteomes" id="UP000252419">
    <property type="component" value="Unassembled WGS sequence"/>
</dbReference>
<evidence type="ECO:0000256" key="2">
    <source>
        <dbReference type="ARBA" id="ARBA00023125"/>
    </source>
</evidence>